<evidence type="ECO:0000313" key="1">
    <source>
        <dbReference type="EMBL" id="MFC3155311.1"/>
    </source>
</evidence>
<protein>
    <submittedName>
        <fullName evidence="1">(Na+)-NQR maturation NqrM</fullName>
    </submittedName>
</protein>
<keyword evidence="2" id="KW-1185">Reference proteome</keyword>
<evidence type="ECO:0000313" key="2">
    <source>
        <dbReference type="Proteomes" id="UP001595548"/>
    </source>
</evidence>
<dbReference type="Pfam" id="PF04400">
    <property type="entry name" value="NqrM"/>
    <property type="match status" value="1"/>
</dbReference>
<sequence>MAVFLVVLAVMLTVVVGMSVGVIFGRKPLTGSCGGVGKALGEKDYSCELCGGDEQKCESLKDGSAATVNASLAVDATAKQPRN</sequence>
<organism evidence="1 2">
    <name type="scientific">Gilvimarinus japonicus</name>
    <dbReference type="NCBI Taxonomy" id="1796469"/>
    <lineage>
        <taxon>Bacteria</taxon>
        <taxon>Pseudomonadati</taxon>
        <taxon>Pseudomonadota</taxon>
        <taxon>Gammaproteobacteria</taxon>
        <taxon>Cellvibrionales</taxon>
        <taxon>Cellvibrionaceae</taxon>
        <taxon>Gilvimarinus</taxon>
    </lineage>
</organism>
<dbReference type="PANTHER" id="PTHR40691">
    <property type="entry name" value="(NA+)-NQR MATURATION NQRM"/>
    <property type="match status" value="1"/>
</dbReference>
<dbReference type="Proteomes" id="UP001595548">
    <property type="component" value="Unassembled WGS sequence"/>
</dbReference>
<accession>A0ABV7HR76</accession>
<reference evidence="2" key="1">
    <citation type="journal article" date="2019" name="Int. J. Syst. Evol. Microbiol.">
        <title>The Global Catalogue of Microorganisms (GCM) 10K type strain sequencing project: providing services to taxonomists for standard genome sequencing and annotation.</title>
        <authorList>
            <consortium name="The Broad Institute Genomics Platform"/>
            <consortium name="The Broad Institute Genome Sequencing Center for Infectious Disease"/>
            <person name="Wu L."/>
            <person name="Ma J."/>
        </authorList>
    </citation>
    <scope>NUCLEOTIDE SEQUENCE [LARGE SCALE GENOMIC DNA]</scope>
    <source>
        <strain evidence="2">KCTC 52141</strain>
    </source>
</reference>
<name>A0ABV7HR76_9GAMM</name>
<proteinExistence type="predicted"/>
<dbReference type="RefSeq" id="WP_339615473.1">
    <property type="nucleotide sequence ID" value="NZ_AP031500.1"/>
</dbReference>
<dbReference type="EMBL" id="JBHRTL010000006">
    <property type="protein sequence ID" value="MFC3155311.1"/>
    <property type="molecule type" value="Genomic_DNA"/>
</dbReference>
<dbReference type="InterPro" id="IPR007495">
    <property type="entry name" value="NqrM"/>
</dbReference>
<dbReference type="PANTHER" id="PTHR40691:SF3">
    <property type="entry name" value="(NA+)-NQR MATURATION NQRM"/>
    <property type="match status" value="1"/>
</dbReference>
<gene>
    <name evidence="1" type="primary">nqrM</name>
    <name evidence="1" type="ORF">ACFOEB_08875</name>
</gene>
<comment type="caution">
    <text evidence="1">The sequence shown here is derived from an EMBL/GenBank/DDBJ whole genome shotgun (WGS) entry which is preliminary data.</text>
</comment>